<feature type="compositionally biased region" description="Acidic residues" evidence="1">
    <location>
        <begin position="210"/>
        <end position="220"/>
    </location>
</feature>
<feature type="compositionally biased region" description="Low complexity" evidence="1">
    <location>
        <begin position="225"/>
        <end position="237"/>
    </location>
</feature>
<sequence length="1471" mass="159192">MELLCAVPRPVKSNIWTNWAPGGGKDDKKPRLARSSSVRGDDFSRLFGVASLRTRRTTVSGSVRSTRSAGSASIYDVLGEPARPLALSRHILPLSTPSACLSHEAYSTPLSVVDSYMEFTGSPLRRSQTLPPLAIKRSSNRGLGMQMLPNENIMSKTEIIHELPHKENINHDARPHYAVPDALPNCSSSHFRSLEPLPRTPSSSCRAAGEEELSEAMESEDCLHPLRSSDPSRSSSDNHGRNHSSTCQGARPRENIYNETVYGEGSSDTYYLASQLLDSGIPDNVRLCKRHSLASSSSSSCSSRFASLAGDDPLYSGSLSEAGSSVSSFGTSTDEGVYSASSVTASSIYSSCGRDLSEADEACLGCLKEAEEGGRLSSRRSRTTRSARQLPVTPTLRRLLQMGLDQPCSESRTSLPSSHVAPSSPTPTHRSSSSSSSATTTIHNHVLPSTASTSSCSNSSSISATPFTGVVRREKLHPPRTDAHRLSKANLEDSGDLELDAILGELCALGSQFDQELKDRPAEPHPSSSNTGGARRMPCTANRSSQQGDSKAKFDCGDGEQPNPAMSRTDSPDNDSAFSDCVSVLSSESSASSGASNAHRQQQLQLANQVDNAAQLKAEKIKLALEKIKEANVKKLFLKAFSRDGSSKSLLVDEKMTVARVTRLLADKNHVTMDPKWTIVEHLPDLYMERIYEDDEMLVENLLLWARDSQNKLYFLDRPDKYMLFWQPEQFLNASQSTPAEPLLDDEAKNNLIEEFFSSGSVPEVEGPLFLKSEGKKMWKKFYFILRASGLYYCPKGKSSRSSKDLVCLVTFDGSQVYQGVGWRKKHKSPTDWGFAIKPVALQSKSSKHIKYLCTDDAASMHRWITAIRIAKCGRRLLTNYRALIEDLAQEDIDLLASSRSFSLASVAAPSSQATTPSSESRSLDSCLASSVATSADDSDRDDDCDSDGATPVNTLDRQHAWCRNNDLSVAATHNASVYNTLASTTSTSSSSSSGCMSHRSNASTPSTEHGFESEFSQQGTIKRKPAAPKIPLTNTTRQMLHDREFECGDNAGVIGNSSGASLITALRQSLRRSINDESSSSLKRRNSSSSTLPRGFSSAKHSVEERNSHSTLPSMPAPSYQSAEIDGLPLPLPLPDVDPVDPSFLPPPPPELLASTLSLASSLPPPPDELSPPNPDEMTCSMISLPPPPPPLTLPLANLELRLASPPTLPHASMKPKSPPPPPVAPKPRRISDSSSHSPPSPLSPPVGVMKNKLPVQPPPKPKKKISFKEDVQNIPPCIYSPSPSPPTPSSPSKPPPPPRSDSTRLSNSPQSLSNPANKLTPPRTFLCSLQKVMQRKWQVAEKCKDFDQNPHEVLGFRDSLPPTETERNVGLWIQEHYGNIYDHLGNNPNNQNGCSDSDSLPSPPLPSPPPVSPPLSSPSVQSQRPLSDVPCSGSSIASSNRLSQGSVGKKRPPPPPPKRSDSTHLSSIH</sequence>
<dbReference type="Pfam" id="PF21989">
    <property type="entry name" value="RA_2"/>
    <property type="match status" value="1"/>
</dbReference>
<evidence type="ECO:0000259" key="3">
    <source>
        <dbReference type="PROSITE" id="PS50200"/>
    </source>
</evidence>
<dbReference type="Gene3D" id="3.10.20.90">
    <property type="entry name" value="Phosphatidylinositol 3-kinase Catalytic Subunit, Chain A, domain 1"/>
    <property type="match status" value="1"/>
</dbReference>
<feature type="compositionally biased region" description="Polar residues" evidence="1">
    <location>
        <begin position="1434"/>
        <end position="1448"/>
    </location>
</feature>
<dbReference type="SUPFAM" id="SSF54236">
    <property type="entry name" value="Ubiquitin-like"/>
    <property type="match status" value="1"/>
</dbReference>
<feature type="compositionally biased region" description="Low complexity" evidence="1">
    <location>
        <begin position="1153"/>
        <end position="1163"/>
    </location>
</feature>
<feature type="region of interest" description="Disordered" evidence="1">
    <location>
        <begin position="517"/>
        <end position="579"/>
    </location>
</feature>
<feature type="region of interest" description="Disordered" evidence="1">
    <location>
        <begin position="1385"/>
        <end position="1471"/>
    </location>
</feature>
<dbReference type="InterPro" id="IPR029071">
    <property type="entry name" value="Ubiquitin-like_domsf"/>
</dbReference>
<protein>
    <submittedName>
        <fullName evidence="5">Uncharacterized protein LOC108668866 isoform X1</fullName>
    </submittedName>
</protein>
<feature type="compositionally biased region" description="Pro residues" evidence="1">
    <location>
        <begin position="1218"/>
        <end position="1227"/>
    </location>
</feature>
<evidence type="ECO:0000256" key="1">
    <source>
        <dbReference type="SAM" id="MobiDB-lite"/>
    </source>
</evidence>
<feature type="compositionally biased region" description="Polar residues" evidence="1">
    <location>
        <begin position="1305"/>
        <end position="1319"/>
    </location>
</feature>
<feature type="compositionally biased region" description="Polar residues" evidence="1">
    <location>
        <begin position="995"/>
        <end position="1008"/>
    </location>
</feature>
<feature type="compositionally biased region" description="Polar residues" evidence="1">
    <location>
        <begin position="408"/>
        <end position="421"/>
    </location>
</feature>
<dbReference type="PANTHER" id="PTHR11243:SF23">
    <property type="entry name" value="LD06925P"/>
    <property type="match status" value="1"/>
</dbReference>
<dbReference type="Proteomes" id="UP000694843">
    <property type="component" value="Unplaced"/>
</dbReference>
<dbReference type="SUPFAM" id="SSF50729">
    <property type="entry name" value="PH domain-like"/>
    <property type="match status" value="1"/>
</dbReference>
<name>A0A8B7NDD7_HYAAZ</name>
<accession>A0A8B7NDD7</accession>
<dbReference type="GO" id="GO:0007165">
    <property type="term" value="P:signal transduction"/>
    <property type="evidence" value="ECO:0007669"/>
    <property type="project" value="InterPro"/>
</dbReference>
<feature type="domain" description="PH" evidence="2">
    <location>
        <begin position="762"/>
        <end position="873"/>
    </location>
</feature>
<evidence type="ECO:0000259" key="2">
    <source>
        <dbReference type="PROSITE" id="PS50003"/>
    </source>
</evidence>
<feature type="compositionally biased region" description="Pro residues" evidence="1">
    <location>
        <begin position="1403"/>
        <end position="1418"/>
    </location>
</feature>
<feature type="region of interest" description="Disordered" evidence="1">
    <location>
        <begin position="374"/>
        <end position="440"/>
    </location>
</feature>
<dbReference type="Gene3D" id="2.30.29.30">
    <property type="entry name" value="Pleckstrin-homology domain (PH domain)/Phosphotyrosine-binding domain (PTB)"/>
    <property type="match status" value="1"/>
</dbReference>
<dbReference type="InterPro" id="IPR039664">
    <property type="entry name" value="GRB/APBB1IP"/>
</dbReference>
<evidence type="ECO:0000313" key="4">
    <source>
        <dbReference type="Proteomes" id="UP000694843"/>
    </source>
</evidence>
<dbReference type="CDD" id="cd16138">
    <property type="entry name" value="RA_MRL_MIG10"/>
    <property type="match status" value="1"/>
</dbReference>
<dbReference type="OMA" id="ASYRISM"/>
<dbReference type="InterPro" id="IPR000159">
    <property type="entry name" value="RA_dom"/>
</dbReference>
<dbReference type="KEGG" id="hazt:108668866"/>
<feature type="compositionally biased region" description="Low complexity" evidence="1">
    <location>
        <begin position="422"/>
        <end position="440"/>
    </location>
</feature>
<dbReference type="Pfam" id="PF00169">
    <property type="entry name" value="PH"/>
    <property type="match status" value="1"/>
</dbReference>
<feature type="domain" description="Ras-associating" evidence="3">
    <location>
        <begin position="634"/>
        <end position="720"/>
    </location>
</feature>
<feature type="region of interest" description="Disordered" evidence="1">
    <location>
        <begin position="193"/>
        <end position="255"/>
    </location>
</feature>
<dbReference type="SMART" id="SM00233">
    <property type="entry name" value="PH"/>
    <property type="match status" value="1"/>
</dbReference>
<dbReference type="InterPro" id="IPR039665">
    <property type="entry name" value="PH_APBB1IP"/>
</dbReference>
<dbReference type="PROSITE" id="PS50003">
    <property type="entry name" value="PH_DOMAIN"/>
    <property type="match status" value="1"/>
</dbReference>
<feature type="compositionally biased region" description="Pro residues" evidence="1">
    <location>
        <begin position="1164"/>
        <end position="1176"/>
    </location>
</feature>
<dbReference type="PROSITE" id="PS50200">
    <property type="entry name" value="RA"/>
    <property type="match status" value="1"/>
</dbReference>
<dbReference type="RefSeq" id="XP_018011612.1">
    <property type="nucleotide sequence ID" value="XM_018156123.2"/>
</dbReference>
<feature type="region of interest" description="Disordered" evidence="1">
    <location>
        <begin position="1074"/>
        <end position="1324"/>
    </location>
</feature>
<feature type="compositionally biased region" description="Pro residues" evidence="1">
    <location>
        <begin position="1284"/>
        <end position="1301"/>
    </location>
</feature>
<keyword evidence="4" id="KW-1185">Reference proteome</keyword>
<feature type="compositionally biased region" description="Low complexity" evidence="1">
    <location>
        <begin position="984"/>
        <end position="994"/>
    </location>
</feature>
<dbReference type="InterPro" id="IPR001849">
    <property type="entry name" value="PH_domain"/>
</dbReference>
<gene>
    <name evidence="5" type="primary">LOC108668866</name>
</gene>
<proteinExistence type="predicted"/>
<dbReference type="InterPro" id="IPR011993">
    <property type="entry name" value="PH-like_dom_sf"/>
</dbReference>
<dbReference type="CDD" id="cd01259">
    <property type="entry name" value="PH_APBB1IP"/>
    <property type="match status" value="1"/>
</dbReference>
<feature type="region of interest" description="Disordered" evidence="1">
    <location>
        <begin position="469"/>
        <end position="489"/>
    </location>
</feature>
<evidence type="ECO:0000313" key="5">
    <source>
        <dbReference type="RefSeq" id="XP_018011612.1"/>
    </source>
</evidence>
<dbReference type="SMART" id="SM00314">
    <property type="entry name" value="RA"/>
    <property type="match status" value="1"/>
</dbReference>
<feature type="region of interest" description="Disordered" evidence="1">
    <location>
        <begin position="984"/>
        <end position="1039"/>
    </location>
</feature>
<feature type="compositionally biased region" description="Low complexity" evidence="1">
    <location>
        <begin position="1419"/>
        <end position="1429"/>
    </location>
</feature>
<dbReference type="PANTHER" id="PTHR11243">
    <property type="entry name" value="GROWTH FACTOR RECEPTOR-BOUND PROTEIN"/>
    <property type="match status" value="1"/>
</dbReference>
<reference evidence="5" key="1">
    <citation type="submission" date="2025-08" db="UniProtKB">
        <authorList>
            <consortium name="RefSeq"/>
        </authorList>
    </citation>
    <scope>IDENTIFICATION</scope>
    <source>
        <tissue evidence="5">Whole organism</tissue>
    </source>
</reference>
<feature type="compositionally biased region" description="Basic and acidic residues" evidence="1">
    <location>
        <begin position="471"/>
        <end position="485"/>
    </location>
</feature>
<feature type="compositionally biased region" description="Polar residues" evidence="1">
    <location>
        <begin position="564"/>
        <end position="577"/>
    </location>
</feature>
<dbReference type="GeneID" id="108668866"/>
<organism evidence="4 5">
    <name type="scientific">Hyalella azteca</name>
    <name type="common">Amphipod</name>
    <dbReference type="NCBI Taxonomy" id="294128"/>
    <lineage>
        <taxon>Eukaryota</taxon>
        <taxon>Metazoa</taxon>
        <taxon>Ecdysozoa</taxon>
        <taxon>Arthropoda</taxon>
        <taxon>Crustacea</taxon>
        <taxon>Multicrustacea</taxon>
        <taxon>Malacostraca</taxon>
        <taxon>Eumalacostraca</taxon>
        <taxon>Peracarida</taxon>
        <taxon>Amphipoda</taxon>
        <taxon>Senticaudata</taxon>
        <taxon>Talitrida</taxon>
        <taxon>Talitroidea</taxon>
        <taxon>Hyalellidae</taxon>
        <taxon>Hyalella</taxon>
    </lineage>
</organism>
<feature type="compositionally biased region" description="Low complexity" evidence="1">
    <location>
        <begin position="1195"/>
        <end position="1204"/>
    </location>
</feature>
<dbReference type="OrthoDB" id="6235964at2759"/>